<dbReference type="AlphaFoldDB" id="A0A9P6QYN3"/>
<evidence type="ECO:0000313" key="1">
    <source>
        <dbReference type="EMBL" id="KAG0305709.1"/>
    </source>
</evidence>
<dbReference type="EMBL" id="JAAAIN010001197">
    <property type="protein sequence ID" value="KAG0305709.1"/>
    <property type="molecule type" value="Genomic_DNA"/>
</dbReference>
<reference evidence="1" key="1">
    <citation type="journal article" date="2020" name="Fungal Divers.">
        <title>Resolving the Mortierellaceae phylogeny through synthesis of multi-gene phylogenetics and phylogenomics.</title>
        <authorList>
            <person name="Vandepol N."/>
            <person name="Liber J."/>
            <person name="Desiro A."/>
            <person name="Na H."/>
            <person name="Kennedy M."/>
            <person name="Barry K."/>
            <person name="Grigoriev I.V."/>
            <person name="Miller A.N."/>
            <person name="O'Donnell K."/>
            <person name="Stajich J.E."/>
            <person name="Bonito G."/>
        </authorList>
    </citation>
    <scope>NUCLEOTIDE SEQUENCE</scope>
    <source>
        <strain evidence="1">NVP60</strain>
    </source>
</reference>
<proteinExistence type="predicted"/>
<protein>
    <submittedName>
        <fullName evidence="1">Uncharacterized protein</fullName>
    </submittedName>
</protein>
<name>A0A9P6QYN3_9FUNG</name>
<evidence type="ECO:0000313" key="2">
    <source>
        <dbReference type="Proteomes" id="UP000823405"/>
    </source>
</evidence>
<sequence length="105" mass="11514">MGSQAPGVVKGVEWKPGTLEFVTRRGEGSVRVWWIMNAIGAKDLKDIAADDGADDVVVEHEDEAQLLDVVDLGDVGQFLLKQRGVLDRKPPVAEDVESENELEEE</sequence>
<accession>A0A9P6QYN3</accession>
<dbReference type="Proteomes" id="UP000823405">
    <property type="component" value="Unassembled WGS sequence"/>
</dbReference>
<keyword evidence="2" id="KW-1185">Reference proteome</keyword>
<comment type="caution">
    <text evidence="1">The sequence shown here is derived from an EMBL/GenBank/DDBJ whole genome shotgun (WGS) entry which is preliminary data.</text>
</comment>
<organism evidence="1 2">
    <name type="scientific">Linnemannia gamsii</name>
    <dbReference type="NCBI Taxonomy" id="64522"/>
    <lineage>
        <taxon>Eukaryota</taxon>
        <taxon>Fungi</taxon>
        <taxon>Fungi incertae sedis</taxon>
        <taxon>Mucoromycota</taxon>
        <taxon>Mortierellomycotina</taxon>
        <taxon>Mortierellomycetes</taxon>
        <taxon>Mortierellales</taxon>
        <taxon>Mortierellaceae</taxon>
        <taxon>Linnemannia</taxon>
    </lineage>
</organism>
<gene>
    <name evidence="1" type="ORF">BGZ97_000998</name>
</gene>